<evidence type="ECO:0000313" key="5">
    <source>
        <dbReference type="Proteomes" id="UP000248198"/>
    </source>
</evidence>
<keyword evidence="1" id="KW-1133">Transmembrane helix</keyword>
<evidence type="ECO:0000313" key="4">
    <source>
        <dbReference type="EMBL" id="PYF76633.1"/>
    </source>
</evidence>
<evidence type="ECO:0000259" key="3">
    <source>
        <dbReference type="Pfam" id="PF16344"/>
    </source>
</evidence>
<keyword evidence="5" id="KW-1185">Reference proteome</keyword>
<dbReference type="InterPro" id="IPR032508">
    <property type="entry name" value="FecR_C"/>
</dbReference>
<dbReference type="PANTHER" id="PTHR30273">
    <property type="entry name" value="PERIPLASMIC SIGNAL SENSOR AND SIGMA FACTOR ACTIVATOR FECR-RELATED"/>
    <property type="match status" value="1"/>
</dbReference>
<dbReference type="InterPro" id="IPR012373">
    <property type="entry name" value="Ferrdict_sens_TM"/>
</dbReference>
<dbReference type="EMBL" id="QKLU01000001">
    <property type="protein sequence ID" value="PYF76633.1"/>
    <property type="molecule type" value="Genomic_DNA"/>
</dbReference>
<accession>A0A318UKP3</accession>
<evidence type="ECO:0000259" key="2">
    <source>
        <dbReference type="Pfam" id="PF04773"/>
    </source>
</evidence>
<name>A0A318UKP3_9SPHI</name>
<dbReference type="AlphaFoldDB" id="A0A318UKP3"/>
<reference evidence="4 5" key="1">
    <citation type="submission" date="2018-06" db="EMBL/GenBank/DDBJ databases">
        <title>Genomic Encyclopedia of Archaeal and Bacterial Type Strains, Phase II (KMG-II): from individual species to whole genera.</title>
        <authorList>
            <person name="Goeker M."/>
        </authorList>
    </citation>
    <scope>NUCLEOTIDE SEQUENCE [LARGE SCALE GENOMIC DNA]</scope>
    <source>
        <strain evidence="4 5">DSM 27372</strain>
    </source>
</reference>
<dbReference type="Gene3D" id="3.55.50.30">
    <property type="match status" value="1"/>
</dbReference>
<feature type="domain" description="Protein FecR C-terminal" evidence="3">
    <location>
        <begin position="317"/>
        <end position="380"/>
    </location>
</feature>
<dbReference type="Pfam" id="PF04773">
    <property type="entry name" value="FecR"/>
    <property type="match status" value="1"/>
</dbReference>
<proteinExistence type="predicted"/>
<comment type="caution">
    <text evidence="4">The sequence shown here is derived from an EMBL/GenBank/DDBJ whole genome shotgun (WGS) entry which is preliminary data.</text>
</comment>
<dbReference type="Gene3D" id="2.60.120.1440">
    <property type="match status" value="1"/>
</dbReference>
<organism evidence="4 5">
    <name type="scientific">Pedobacter nutrimenti</name>
    <dbReference type="NCBI Taxonomy" id="1241337"/>
    <lineage>
        <taxon>Bacteria</taxon>
        <taxon>Pseudomonadati</taxon>
        <taxon>Bacteroidota</taxon>
        <taxon>Sphingobacteriia</taxon>
        <taxon>Sphingobacteriales</taxon>
        <taxon>Sphingobacteriaceae</taxon>
        <taxon>Pedobacter</taxon>
    </lineage>
</organism>
<dbReference type="PANTHER" id="PTHR30273:SF2">
    <property type="entry name" value="PROTEIN FECR"/>
    <property type="match status" value="1"/>
</dbReference>
<gene>
    <name evidence="4" type="ORF">B0O44_101104</name>
</gene>
<keyword evidence="1" id="KW-0812">Transmembrane</keyword>
<dbReference type="OrthoDB" id="1099963at2"/>
<sequence length="390" mass="43283">MTAYKPGDDIRKMIEKYIAGTASQEEIRFVELYYAYSEKNKSRELSEQEAAMDHARNFEEIQRKINATAPAQRRRLWSYKYAAAAAVLLFTASATYLWFKKQDQPLGKDFTAVAIKDILPGSNKALLTLADGTKVVLDDKAVGKVIEVPGLTISKTKSGQLVYTASGKPQQNGKIASNTVATPRGGQYQIILPDGTKVWLNASSSLSYPELFSGNKRTVRLSGEGYFEVAKNKAMPFHVETAAQDVEVTGTHFNINAYMDDAVLKTTLLEGSVNVHYSGKSKMLQPGQQSRIGNASPEINILTVNTEEETAWKNGLFQFSNASLKSILSQVERWYDVKVDYSTVPNKRYNGMVPRSAGLSEVLHMLEVTGNISFKIEKNRELKVTTRQGP</sequence>
<protein>
    <submittedName>
        <fullName evidence="4">FecR family protein</fullName>
    </submittedName>
</protein>
<dbReference type="Proteomes" id="UP000248198">
    <property type="component" value="Unassembled WGS sequence"/>
</dbReference>
<dbReference type="FunFam" id="2.60.120.1440:FF:000001">
    <property type="entry name" value="Putative anti-sigma factor"/>
    <property type="match status" value="1"/>
</dbReference>
<feature type="transmembrane region" description="Helical" evidence="1">
    <location>
        <begin position="81"/>
        <end position="99"/>
    </location>
</feature>
<dbReference type="InterPro" id="IPR006860">
    <property type="entry name" value="FecR"/>
</dbReference>
<evidence type="ECO:0000256" key="1">
    <source>
        <dbReference type="SAM" id="Phobius"/>
    </source>
</evidence>
<dbReference type="RefSeq" id="WP_110826750.1">
    <property type="nucleotide sequence ID" value="NZ_QKLU01000001.1"/>
</dbReference>
<feature type="domain" description="FecR protein" evidence="2">
    <location>
        <begin position="179"/>
        <end position="274"/>
    </location>
</feature>
<keyword evidence="1" id="KW-0472">Membrane</keyword>
<dbReference type="GO" id="GO:0016989">
    <property type="term" value="F:sigma factor antagonist activity"/>
    <property type="evidence" value="ECO:0007669"/>
    <property type="project" value="TreeGrafter"/>
</dbReference>
<dbReference type="Pfam" id="PF16344">
    <property type="entry name" value="FecR_C"/>
    <property type="match status" value="1"/>
</dbReference>